<organism evidence="1 2">
    <name type="scientific">Brassica carinata</name>
    <name type="common">Ethiopian mustard</name>
    <name type="synonym">Abyssinian cabbage</name>
    <dbReference type="NCBI Taxonomy" id="52824"/>
    <lineage>
        <taxon>Eukaryota</taxon>
        <taxon>Viridiplantae</taxon>
        <taxon>Streptophyta</taxon>
        <taxon>Embryophyta</taxon>
        <taxon>Tracheophyta</taxon>
        <taxon>Spermatophyta</taxon>
        <taxon>Magnoliopsida</taxon>
        <taxon>eudicotyledons</taxon>
        <taxon>Gunneridae</taxon>
        <taxon>Pentapetalae</taxon>
        <taxon>rosids</taxon>
        <taxon>malvids</taxon>
        <taxon>Brassicales</taxon>
        <taxon>Brassicaceae</taxon>
        <taxon>Brassiceae</taxon>
        <taxon>Brassica</taxon>
    </lineage>
</organism>
<protein>
    <submittedName>
        <fullName evidence="1">Uncharacterized protein</fullName>
    </submittedName>
</protein>
<dbReference type="Proteomes" id="UP000886595">
    <property type="component" value="Unassembled WGS sequence"/>
</dbReference>
<comment type="caution">
    <text evidence="1">The sequence shown here is derived from an EMBL/GenBank/DDBJ whole genome shotgun (WGS) entry which is preliminary data.</text>
</comment>
<name>A0A8X7VPM8_BRACI</name>
<sequence>MQFRDDTPCPARLHGYANLVPSRVPGSAGGRGSAEVAYTRRSAAFQSMKRYNNVQLAEETVGYCQAHALEHVRTCNQNTAEIFGDYKYNTYDADKTYEELEQDQVQKLKESQQLQVWKWAHSSKTLSVNVYNNYKVIGIGINWSLTMTL</sequence>
<gene>
    <name evidence="1" type="ORF">Bca52824_017747</name>
</gene>
<dbReference type="AlphaFoldDB" id="A0A8X7VPM8"/>
<dbReference type="EMBL" id="JAAMPC010000004">
    <property type="protein sequence ID" value="KAG2314625.1"/>
    <property type="molecule type" value="Genomic_DNA"/>
</dbReference>
<keyword evidence="2" id="KW-1185">Reference proteome</keyword>
<accession>A0A8X7VPM8</accession>
<reference evidence="1 2" key="1">
    <citation type="submission" date="2020-02" db="EMBL/GenBank/DDBJ databases">
        <authorList>
            <person name="Ma Q."/>
            <person name="Huang Y."/>
            <person name="Song X."/>
            <person name="Pei D."/>
        </authorList>
    </citation>
    <scope>NUCLEOTIDE SEQUENCE [LARGE SCALE GENOMIC DNA]</scope>
    <source>
        <strain evidence="1">Sxm20200214</strain>
        <tissue evidence="1">Leaf</tissue>
    </source>
</reference>
<proteinExistence type="predicted"/>
<evidence type="ECO:0000313" key="1">
    <source>
        <dbReference type="EMBL" id="KAG2314625.1"/>
    </source>
</evidence>
<evidence type="ECO:0000313" key="2">
    <source>
        <dbReference type="Proteomes" id="UP000886595"/>
    </source>
</evidence>